<sequence>MAIVVAPSGTHGSRASRRLGVRIVSGRVRFWGLRGFCFFATVRGIMHSPVRPPELALRPDRRQSDTALAIARGTTRFLRSLDFSCVSELTLPSGRRADLVAMNARGEIWIVEIKSSVEDLRADQKWQDYRMHCDRLFFAFTQDMPCELFPPDTGLIVADAYGAYLHCEAPEHRLPAATRKSMIIGFGLLAAQRIGRLADPQGYPGIGE</sequence>
<evidence type="ECO:0000313" key="2">
    <source>
        <dbReference type="Proteomes" id="UP000001095"/>
    </source>
</evidence>
<accession>K8P4D0</accession>
<evidence type="ECO:0008006" key="3">
    <source>
        <dbReference type="Google" id="ProtNLM"/>
    </source>
</evidence>
<dbReference type="Pfam" id="PF06319">
    <property type="entry name" value="MmcB-like"/>
    <property type="match status" value="1"/>
</dbReference>
<gene>
    <name evidence="1" type="ORF">HMPREF9696_03304</name>
</gene>
<dbReference type="InterPro" id="IPR009394">
    <property type="entry name" value="MmcB-like"/>
</dbReference>
<dbReference type="PATRIC" id="fig|883079.3.peg.3378"/>
<dbReference type="EMBL" id="AGWY01000013">
    <property type="protein sequence ID" value="EKS33263.1"/>
    <property type="molecule type" value="Genomic_DNA"/>
</dbReference>
<comment type="caution">
    <text evidence="1">The sequence shown here is derived from an EMBL/GenBank/DDBJ whole genome shotgun (WGS) entry which is preliminary data.</text>
</comment>
<dbReference type="AlphaFoldDB" id="K8P4D0"/>
<dbReference type="HOGENOM" id="CLU_114402_0_0_5"/>
<protein>
    <recommendedName>
        <fullName evidence="3">DNA repair protein MmcB-related protein</fullName>
    </recommendedName>
</protein>
<dbReference type="Proteomes" id="UP000001095">
    <property type="component" value="Unassembled WGS sequence"/>
</dbReference>
<name>K8P4D0_9BRAD</name>
<keyword evidence="2" id="KW-1185">Reference proteome</keyword>
<proteinExistence type="predicted"/>
<organism evidence="1 2">
    <name type="scientific">Afipia clevelandensis ATCC 49720</name>
    <dbReference type="NCBI Taxonomy" id="883079"/>
    <lineage>
        <taxon>Bacteria</taxon>
        <taxon>Pseudomonadati</taxon>
        <taxon>Pseudomonadota</taxon>
        <taxon>Alphaproteobacteria</taxon>
        <taxon>Hyphomicrobiales</taxon>
        <taxon>Nitrobacteraceae</taxon>
        <taxon>Afipia</taxon>
    </lineage>
</organism>
<reference evidence="1 2" key="1">
    <citation type="submission" date="2012-04" db="EMBL/GenBank/DDBJ databases">
        <title>The Genome Sequence of Afipia clevelandensis ATCC 49720.</title>
        <authorList>
            <consortium name="The Broad Institute Genome Sequencing Platform"/>
            <person name="Earl A."/>
            <person name="Ward D."/>
            <person name="Feldgarden M."/>
            <person name="Gevers D."/>
            <person name="Huys G."/>
            <person name="Walker B."/>
            <person name="Young S.K."/>
            <person name="Zeng Q."/>
            <person name="Gargeya S."/>
            <person name="Fitzgerald M."/>
            <person name="Haas B."/>
            <person name="Abouelleil A."/>
            <person name="Alvarado L."/>
            <person name="Arachchi H.M."/>
            <person name="Berlin A."/>
            <person name="Chapman S.B."/>
            <person name="Goldberg J."/>
            <person name="Griggs A."/>
            <person name="Gujja S."/>
            <person name="Hansen M."/>
            <person name="Howarth C."/>
            <person name="Imamovic A."/>
            <person name="Larimer J."/>
            <person name="McCowen C."/>
            <person name="Montmayeur A."/>
            <person name="Murphy C."/>
            <person name="Neiman D."/>
            <person name="Pearson M."/>
            <person name="Priest M."/>
            <person name="Roberts A."/>
            <person name="Saif S."/>
            <person name="Shea T."/>
            <person name="Sisk P."/>
            <person name="Sykes S."/>
            <person name="Wortman J."/>
            <person name="Nusbaum C."/>
            <person name="Birren B."/>
        </authorList>
    </citation>
    <scope>NUCLEOTIDE SEQUENCE [LARGE SCALE GENOMIC DNA]</scope>
    <source>
        <strain evidence="1 2">ATCC 49720</strain>
    </source>
</reference>
<evidence type="ECO:0000313" key="1">
    <source>
        <dbReference type="EMBL" id="EKS33263.1"/>
    </source>
</evidence>